<dbReference type="AlphaFoldDB" id="A0A7K1KNF8"/>
<keyword evidence="3" id="KW-0511">Multifunctional enzyme</keyword>
<dbReference type="GO" id="GO:0015941">
    <property type="term" value="P:pantothenate catabolic process"/>
    <property type="evidence" value="ECO:0007669"/>
    <property type="project" value="InterPro"/>
</dbReference>
<protein>
    <recommendedName>
        <fullName evidence="3">Coenzyme A biosynthesis bifunctional protein CoaBC</fullName>
    </recommendedName>
    <alternativeName>
        <fullName evidence="3">DNA/pantothenate metabolism flavoprotein</fullName>
    </alternativeName>
    <alternativeName>
        <fullName evidence="3">Phosphopantothenoylcysteine synthetase/decarboxylase</fullName>
        <shortName evidence="3">PPCS-PPCDC</shortName>
    </alternativeName>
    <domain>
        <recommendedName>
            <fullName evidence="3">Phosphopantothenoylcysteine decarboxylase</fullName>
            <shortName evidence="3">PPC decarboxylase</shortName>
            <shortName evidence="3">PPC-DC</shortName>
            <ecNumber evidence="3">4.1.1.36</ecNumber>
        </recommendedName>
        <alternativeName>
            <fullName evidence="3">CoaC</fullName>
        </alternativeName>
    </domain>
    <domain>
        <recommendedName>
            <fullName evidence="3">Phosphopantothenate--cysteine ligase</fullName>
            <ecNumber evidence="3">6.3.2.5</ecNumber>
        </recommendedName>
        <alternativeName>
            <fullName evidence="3">CoaB</fullName>
        </alternativeName>
        <alternativeName>
            <fullName evidence="3">Phosphopantothenoylcysteine synthetase</fullName>
            <shortName evidence="3">PPC synthetase</shortName>
            <shortName evidence="3">PPC-S</shortName>
        </alternativeName>
    </domain>
</protein>
<comment type="similarity">
    <text evidence="3 4">In the C-terminal section; belongs to the PPC synthetase family.</text>
</comment>
<dbReference type="SUPFAM" id="SSF102645">
    <property type="entry name" value="CoaB-like"/>
    <property type="match status" value="1"/>
</dbReference>
<keyword evidence="3 4" id="KW-0285">Flavoprotein</keyword>
<dbReference type="EC" id="4.1.1.36" evidence="3"/>
<sequence length="406" mass="43306">MQDHFRFAGFMGRRVHLGVAGSIAAFRSLELLRLLRDADITVSATLTEAGSRFVTPLSFEALGASLVYGSMFDQGADSASVFGHLEPGQTAHALVIAPATANILAKLAHGIADDMLSCQALAFPGPRIVAPAMNPRMWEASATRRNWDILADLGFIRVEPDAGSVACGDTGSGRLASLEEIITAVLRAISPQDLAGQRVLVTLGPTREPWDGVRFWSNPSSGIMGACMAMAAHLRGADVTVVAGPVDLVFPSGITVIPTQTALEMHAACLDLWPLMDIGCATAAVADFRPEPHGPGKFKKSGATSLHIDFVPNPDILKSLGDSKRADQRLIGFAAETCDPRDEAARKLKAKGLDLIAANDVSRHGSGFRTPTNEMYVLDAAGRAESWPLLPKTEVAWRLWDHLLLD</sequence>
<dbReference type="SUPFAM" id="SSF52507">
    <property type="entry name" value="Homo-oligomeric flavin-containing Cys decarboxylases, HFCD"/>
    <property type="match status" value="1"/>
</dbReference>
<gene>
    <name evidence="3 7" type="primary">coaBC</name>
    <name evidence="7" type="ORF">GKC30_08210</name>
</gene>
<reference evidence="7 8" key="1">
    <citation type="submission" date="2019-11" db="EMBL/GenBank/DDBJ databases">
        <title>Pseudodesulfovibrio alkaliphilus, sp. nov., an alkaliphilic sulfate-reducing bacteria from mud volcano of Taman peninsula, Russia.</title>
        <authorList>
            <person name="Frolova A."/>
            <person name="Merkel A.Y."/>
            <person name="Slobodkin A.I."/>
        </authorList>
    </citation>
    <scope>NUCLEOTIDE SEQUENCE [LARGE SCALE GENOMIC DNA]</scope>
    <source>
        <strain evidence="7 8">F-1</strain>
    </source>
</reference>
<keyword evidence="3" id="KW-0479">Metal-binding</keyword>
<keyword evidence="3 4" id="KW-0288">FMN</keyword>
<dbReference type="EC" id="6.3.2.5" evidence="3"/>
<feature type="domain" description="DNA/pantothenate metabolism flavoprotein C-terminal" evidence="6">
    <location>
        <begin position="194"/>
        <end position="403"/>
    </location>
</feature>
<keyword evidence="3" id="KW-0460">Magnesium</keyword>
<dbReference type="GO" id="GO:0015937">
    <property type="term" value="P:coenzyme A biosynthetic process"/>
    <property type="evidence" value="ECO:0007669"/>
    <property type="project" value="UniProtKB-UniRule"/>
</dbReference>
<comment type="function">
    <text evidence="3">Catalyzes two sequential steps in the biosynthesis of coenzyme A. In the first step cysteine is conjugated to 4'-phosphopantothenate to form 4-phosphopantothenoylcysteine. In the second step the latter compound is decarboxylated to form 4'-phosphopantotheine.</text>
</comment>
<dbReference type="NCBIfam" id="TIGR00521">
    <property type="entry name" value="coaBC_dfp"/>
    <property type="match status" value="1"/>
</dbReference>
<dbReference type="PANTHER" id="PTHR14359:SF6">
    <property type="entry name" value="PHOSPHOPANTOTHENOYLCYSTEINE DECARBOXYLASE"/>
    <property type="match status" value="1"/>
</dbReference>
<keyword evidence="8" id="KW-1185">Reference proteome</keyword>
<feature type="binding site" evidence="3">
    <location>
        <position position="347"/>
    </location>
    <ligand>
        <name>CTP</name>
        <dbReference type="ChEBI" id="CHEBI:37563"/>
    </ligand>
</feature>
<name>A0A7K1KNF8_9BACT</name>
<dbReference type="InterPro" id="IPR007085">
    <property type="entry name" value="DNA/pantothenate-metab_flavo_C"/>
</dbReference>
<evidence type="ECO:0000313" key="8">
    <source>
        <dbReference type="Proteomes" id="UP000461162"/>
    </source>
</evidence>
<evidence type="ECO:0000256" key="3">
    <source>
        <dbReference type="HAMAP-Rule" id="MF_02225"/>
    </source>
</evidence>
<evidence type="ECO:0000259" key="6">
    <source>
        <dbReference type="Pfam" id="PF04127"/>
    </source>
</evidence>
<dbReference type="UniPathway" id="UPA00241">
    <property type="reaction ID" value="UER00353"/>
</dbReference>
<feature type="binding site" evidence="3">
    <location>
        <position position="287"/>
    </location>
    <ligand>
        <name>CTP</name>
        <dbReference type="ChEBI" id="CHEBI:37563"/>
    </ligand>
</feature>
<accession>A0A7K1KNF8</accession>
<feature type="binding site" evidence="3">
    <location>
        <begin position="314"/>
        <end position="317"/>
    </location>
    <ligand>
        <name>CTP</name>
        <dbReference type="ChEBI" id="CHEBI:37563"/>
    </ligand>
</feature>
<dbReference type="InterPro" id="IPR036551">
    <property type="entry name" value="Flavin_trans-like"/>
</dbReference>
<comment type="similarity">
    <text evidence="3 4">In the N-terminal section; belongs to the HFCD (homo-oligomeric flavin containing Cys decarboxylase) superfamily.</text>
</comment>
<dbReference type="GO" id="GO:0010181">
    <property type="term" value="F:FMN binding"/>
    <property type="evidence" value="ECO:0007669"/>
    <property type="project" value="UniProtKB-UniRule"/>
</dbReference>
<keyword evidence="1 3" id="KW-0210">Decarboxylase</keyword>
<dbReference type="RefSeq" id="WP_155933913.1">
    <property type="nucleotide sequence ID" value="NZ_WODC01000004.1"/>
</dbReference>
<evidence type="ECO:0000313" key="7">
    <source>
        <dbReference type="EMBL" id="MUM77613.1"/>
    </source>
</evidence>
<feature type="binding site" evidence="3">
    <location>
        <position position="297"/>
    </location>
    <ligand>
        <name>CTP</name>
        <dbReference type="ChEBI" id="CHEBI:37563"/>
    </ligand>
</feature>
<dbReference type="Gene3D" id="3.40.50.10300">
    <property type="entry name" value="CoaB-like"/>
    <property type="match status" value="1"/>
</dbReference>
<feature type="region of interest" description="Phosphopantothenate--cysteine ligase" evidence="3">
    <location>
        <begin position="199"/>
        <end position="406"/>
    </location>
</feature>
<dbReference type="InterPro" id="IPR035929">
    <property type="entry name" value="CoaB-like_sf"/>
</dbReference>
<feature type="active site" description="Proton donor" evidence="3">
    <location>
        <position position="167"/>
    </location>
</feature>
<dbReference type="HAMAP" id="MF_02225">
    <property type="entry name" value="CoaBC"/>
    <property type="match status" value="1"/>
</dbReference>
<comment type="caution">
    <text evidence="7">The sequence shown here is derived from an EMBL/GenBank/DDBJ whole genome shotgun (WGS) entry which is preliminary data.</text>
</comment>
<dbReference type="EMBL" id="WODC01000004">
    <property type="protein sequence ID" value="MUM77613.1"/>
    <property type="molecule type" value="Genomic_DNA"/>
</dbReference>
<keyword evidence="2 3" id="KW-0456">Lyase</keyword>
<dbReference type="GO" id="GO:0004633">
    <property type="term" value="F:phosphopantothenoylcysteine decarboxylase activity"/>
    <property type="evidence" value="ECO:0007669"/>
    <property type="project" value="UniProtKB-UniRule"/>
</dbReference>
<dbReference type="Gene3D" id="3.40.50.1950">
    <property type="entry name" value="Flavin prenyltransferase-like"/>
    <property type="match status" value="1"/>
</dbReference>
<comment type="catalytic activity">
    <reaction evidence="3 4">
        <text>N-[(R)-4-phosphopantothenoyl]-L-cysteine + H(+) = (R)-4'-phosphopantetheine + CO2</text>
        <dbReference type="Rhea" id="RHEA:16793"/>
        <dbReference type="ChEBI" id="CHEBI:15378"/>
        <dbReference type="ChEBI" id="CHEBI:16526"/>
        <dbReference type="ChEBI" id="CHEBI:59458"/>
        <dbReference type="ChEBI" id="CHEBI:61723"/>
        <dbReference type="EC" id="4.1.1.36"/>
    </reaction>
</comment>
<organism evidence="7 8">
    <name type="scientific">Pseudodesulfovibrio alkaliphilus</name>
    <dbReference type="NCBI Taxonomy" id="2661613"/>
    <lineage>
        <taxon>Bacteria</taxon>
        <taxon>Pseudomonadati</taxon>
        <taxon>Thermodesulfobacteriota</taxon>
        <taxon>Desulfovibrionia</taxon>
        <taxon>Desulfovibrionales</taxon>
        <taxon>Desulfovibrionaceae</taxon>
    </lineage>
</organism>
<dbReference type="Proteomes" id="UP000461162">
    <property type="component" value="Unassembled WGS sequence"/>
</dbReference>
<dbReference type="PANTHER" id="PTHR14359">
    <property type="entry name" value="HOMO-OLIGOMERIC FLAVIN CONTAINING CYS DECARBOXYLASE FAMILY"/>
    <property type="match status" value="1"/>
</dbReference>
<comment type="function">
    <text evidence="4">Catalyzes two steps in the biosynthesis of coenzyme A. In the first step cysteine is conjugated to 4'-phosphopantothenate to form 4-phosphopantothenoylcysteine, in the latter compound is decarboxylated to form 4'-phosphopantotheine.</text>
</comment>
<comment type="cofactor">
    <cofactor evidence="3">
        <name>Mg(2+)</name>
        <dbReference type="ChEBI" id="CHEBI:18420"/>
    </cofactor>
</comment>
<feature type="region of interest" description="Phosphopantothenoylcysteine decarboxylase" evidence="3">
    <location>
        <begin position="1"/>
        <end position="198"/>
    </location>
</feature>
<feature type="binding site" evidence="3">
    <location>
        <position position="333"/>
    </location>
    <ligand>
        <name>CTP</name>
        <dbReference type="ChEBI" id="CHEBI:37563"/>
    </ligand>
</feature>
<dbReference type="GO" id="GO:0071513">
    <property type="term" value="C:phosphopantothenoylcysteine decarboxylase complex"/>
    <property type="evidence" value="ECO:0007669"/>
    <property type="project" value="TreeGrafter"/>
</dbReference>
<dbReference type="GO" id="GO:0004632">
    <property type="term" value="F:phosphopantothenate--cysteine ligase activity"/>
    <property type="evidence" value="ECO:0007669"/>
    <property type="project" value="UniProtKB-UniRule"/>
</dbReference>
<comment type="cofactor">
    <cofactor evidence="3">
        <name>FMN</name>
        <dbReference type="ChEBI" id="CHEBI:58210"/>
    </cofactor>
    <text evidence="3">Binds 1 FMN per subunit.</text>
</comment>
<evidence type="ECO:0000256" key="2">
    <source>
        <dbReference type="ARBA" id="ARBA00023239"/>
    </source>
</evidence>
<comment type="pathway">
    <text evidence="3 4">Cofactor biosynthesis; coenzyme A biosynthesis; CoA from (R)-pantothenate: step 3/5.</text>
</comment>
<dbReference type="Pfam" id="PF04127">
    <property type="entry name" value="DFP"/>
    <property type="match status" value="1"/>
</dbReference>
<evidence type="ECO:0000256" key="4">
    <source>
        <dbReference type="RuleBase" id="RU364078"/>
    </source>
</evidence>
<keyword evidence="3 4" id="KW-0436">Ligase</keyword>
<feature type="binding site" evidence="3">
    <location>
        <position position="351"/>
    </location>
    <ligand>
        <name>CTP</name>
        <dbReference type="ChEBI" id="CHEBI:37563"/>
    </ligand>
</feature>
<comment type="pathway">
    <text evidence="3 4">Cofactor biosynthesis; coenzyme A biosynthesis; CoA from (R)-pantothenate: step 2/5.</text>
</comment>
<comment type="caution">
    <text evidence="3">Lacks conserved residue(s) required for the propagation of feature annotation.</text>
</comment>
<dbReference type="Pfam" id="PF02441">
    <property type="entry name" value="Flavoprotein"/>
    <property type="match status" value="1"/>
</dbReference>
<evidence type="ECO:0000256" key="1">
    <source>
        <dbReference type="ARBA" id="ARBA00022793"/>
    </source>
</evidence>
<feature type="domain" description="Flavoprotein" evidence="5">
    <location>
        <begin position="14"/>
        <end position="187"/>
    </location>
</feature>
<evidence type="ECO:0000259" key="5">
    <source>
        <dbReference type="Pfam" id="PF02441"/>
    </source>
</evidence>
<proteinExistence type="inferred from homology"/>
<dbReference type="GO" id="GO:0046872">
    <property type="term" value="F:metal ion binding"/>
    <property type="evidence" value="ECO:0007669"/>
    <property type="project" value="UniProtKB-KW"/>
</dbReference>
<dbReference type="InterPro" id="IPR003382">
    <property type="entry name" value="Flavoprotein"/>
</dbReference>
<dbReference type="InterPro" id="IPR005252">
    <property type="entry name" value="CoaBC"/>
</dbReference>
<comment type="catalytic activity">
    <reaction evidence="3 4">
        <text>(R)-4'-phosphopantothenate + L-cysteine + CTP = N-[(R)-4-phosphopantothenoyl]-L-cysteine + CMP + diphosphate + H(+)</text>
        <dbReference type="Rhea" id="RHEA:19397"/>
        <dbReference type="ChEBI" id="CHEBI:10986"/>
        <dbReference type="ChEBI" id="CHEBI:15378"/>
        <dbReference type="ChEBI" id="CHEBI:33019"/>
        <dbReference type="ChEBI" id="CHEBI:35235"/>
        <dbReference type="ChEBI" id="CHEBI:37563"/>
        <dbReference type="ChEBI" id="CHEBI:59458"/>
        <dbReference type="ChEBI" id="CHEBI:60377"/>
        <dbReference type="EC" id="6.3.2.5"/>
    </reaction>
</comment>